<feature type="region of interest" description="Disordered" evidence="1">
    <location>
        <begin position="466"/>
        <end position="487"/>
    </location>
</feature>
<dbReference type="GO" id="GO:0005771">
    <property type="term" value="C:multivesicular body"/>
    <property type="evidence" value="ECO:0007669"/>
    <property type="project" value="TreeGrafter"/>
</dbReference>
<evidence type="ECO:0000313" key="3">
    <source>
        <dbReference type="Proteomes" id="UP000007800"/>
    </source>
</evidence>
<proteinExistence type="predicted"/>
<accession>C5LI72</accession>
<gene>
    <name evidence="2" type="ORF">Pmar_PMAR026283</name>
</gene>
<dbReference type="EMBL" id="GG682187">
    <property type="protein sequence ID" value="EER03607.1"/>
    <property type="molecule type" value="Genomic_DNA"/>
</dbReference>
<dbReference type="Proteomes" id="UP000007800">
    <property type="component" value="Unassembled WGS sequence"/>
</dbReference>
<name>C5LI72_PERM5</name>
<sequence length="487" mass="52591">MSMSREPSSSVCLPLPLRQELELDNNFNQSRVCSTYNGHDNEAYKVKYWSDLISTVLQYEGGVATTCTEVRKWWARHVNPRQALPSLPAIIAESNEILTETQTAREYADLWSQPAVTAVAGAAENNAGSGLITKMAAIVRGLIWSSDSTADEKDVGDDTVLLSRRQLSQLTARVLRRTSAAHDNSVLTLQEFDHIVEEELTSMRATSVGFGLSVPACGKAKEAVLAYMASVGKASVFCDTVGTTSGMLRGVKVGSPTAAGPVDKAHLVHRIALGRIDSMEESLTAAWSKADSRAREHLRAGRKPLALQALKERSLLQGRLDELGKYRLQLQSTSKALAVRRKKQPIATLSGGFTATAEIQSIVVEALSASTMMAKEQKVDLEHVDKLAEDMQEVREDIELVSDAIAAMSLNGGAAVEQDPDLQAELDKLMDEQQDIDVIAVKEQVAAAPSVPTDVVGGEPVKTIFSEDSKANSTASSPSRLMMSEPV</sequence>
<dbReference type="GO" id="GO:0006900">
    <property type="term" value="P:vesicle budding from membrane"/>
    <property type="evidence" value="ECO:0007669"/>
    <property type="project" value="TreeGrafter"/>
</dbReference>
<evidence type="ECO:0000313" key="2">
    <source>
        <dbReference type="EMBL" id="EER03607.1"/>
    </source>
</evidence>
<dbReference type="InterPro" id="IPR005024">
    <property type="entry name" value="Snf7_fam"/>
</dbReference>
<dbReference type="PANTHER" id="PTHR22761">
    <property type="entry name" value="CHARGED MULTIVESICULAR BODY PROTEIN"/>
    <property type="match status" value="1"/>
</dbReference>
<reference evidence="2 3" key="1">
    <citation type="submission" date="2008-07" db="EMBL/GenBank/DDBJ databases">
        <authorList>
            <person name="El-Sayed N."/>
            <person name="Caler E."/>
            <person name="Inman J."/>
            <person name="Amedeo P."/>
            <person name="Hass B."/>
            <person name="Wortman J."/>
        </authorList>
    </citation>
    <scope>NUCLEOTIDE SEQUENCE [LARGE SCALE GENOMIC DNA]</scope>
    <source>
        <strain evidence="3">ATCC 50983 / TXsc</strain>
    </source>
</reference>
<keyword evidence="3" id="KW-1185">Reference proteome</keyword>
<dbReference type="AlphaFoldDB" id="C5LI72"/>
<evidence type="ECO:0000256" key="1">
    <source>
        <dbReference type="SAM" id="MobiDB-lite"/>
    </source>
</evidence>
<dbReference type="RefSeq" id="XP_002771791.1">
    <property type="nucleotide sequence ID" value="XM_002771745.1"/>
</dbReference>
<protein>
    <submittedName>
        <fullName evidence="2">Charged multivesicular body protein 4B, putative</fullName>
    </submittedName>
</protein>
<dbReference type="InParanoid" id="C5LI72"/>
<dbReference type="GeneID" id="9047927"/>
<organism evidence="3">
    <name type="scientific">Perkinsus marinus (strain ATCC 50983 / TXsc)</name>
    <dbReference type="NCBI Taxonomy" id="423536"/>
    <lineage>
        <taxon>Eukaryota</taxon>
        <taxon>Sar</taxon>
        <taxon>Alveolata</taxon>
        <taxon>Perkinsozoa</taxon>
        <taxon>Perkinsea</taxon>
        <taxon>Perkinsida</taxon>
        <taxon>Perkinsidae</taxon>
        <taxon>Perkinsus</taxon>
    </lineage>
</organism>
<dbReference type="GO" id="GO:0032511">
    <property type="term" value="P:late endosome to vacuole transport via multivesicular body sorting pathway"/>
    <property type="evidence" value="ECO:0007669"/>
    <property type="project" value="TreeGrafter"/>
</dbReference>